<dbReference type="PANTHER" id="PTHR11544">
    <property type="entry name" value="COLD SHOCK DOMAIN CONTAINING PROTEINS"/>
    <property type="match status" value="1"/>
</dbReference>
<comment type="caution">
    <text evidence="2">The sequence shown here is derived from an EMBL/GenBank/DDBJ whole genome shotgun (WGS) entry which is preliminary data.</text>
</comment>
<evidence type="ECO:0000313" key="3">
    <source>
        <dbReference type="Proteomes" id="UP000198462"/>
    </source>
</evidence>
<dbReference type="PROSITE" id="PS51857">
    <property type="entry name" value="CSD_2"/>
    <property type="match status" value="2"/>
</dbReference>
<protein>
    <recommendedName>
        <fullName evidence="1">CSD domain-containing protein</fullName>
    </recommendedName>
</protein>
<proteinExistence type="predicted"/>
<dbReference type="SMART" id="SM00357">
    <property type="entry name" value="CSP"/>
    <property type="match status" value="2"/>
</dbReference>
<dbReference type="SUPFAM" id="SSF50249">
    <property type="entry name" value="Nucleic acid-binding proteins"/>
    <property type="match status" value="2"/>
</dbReference>
<name>A0A219B8T9_9SPHN</name>
<dbReference type="Pfam" id="PF00313">
    <property type="entry name" value="CSD"/>
    <property type="match status" value="2"/>
</dbReference>
<keyword evidence="3" id="KW-1185">Reference proteome</keyword>
<accession>A0A219B8T9</accession>
<dbReference type="EMBL" id="NFZT01000001">
    <property type="protein sequence ID" value="OWV34584.1"/>
    <property type="molecule type" value="Genomic_DNA"/>
</dbReference>
<dbReference type="Gene3D" id="2.40.50.140">
    <property type="entry name" value="Nucleic acid-binding proteins"/>
    <property type="match status" value="2"/>
</dbReference>
<evidence type="ECO:0000313" key="2">
    <source>
        <dbReference type="EMBL" id="OWV34584.1"/>
    </source>
</evidence>
<gene>
    <name evidence="2" type="ORF">B5C34_01840</name>
</gene>
<dbReference type="CDD" id="cd04458">
    <property type="entry name" value="CSP_CDS"/>
    <property type="match status" value="2"/>
</dbReference>
<sequence length="186" mass="20310">MEIDAATDDADGEKLSGRMKWFDSVRGFGFLVPDQDGKGDVLVHYSLLAKHDRRTLPEGASLCCRVCETDRGLQAKEILSLDLSTATGPDPELRAPVKRVNEAAAESVGELEECQVKWFNKLKGYGFLLRPSVDGDIFVHMETLRAAGISEVEPGDVLDARIGEGQRGFIAIEVAARASEKDDSEE</sequence>
<dbReference type="GO" id="GO:0003676">
    <property type="term" value="F:nucleic acid binding"/>
    <property type="evidence" value="ECO:0007669"/>
    <property type="project" value="InterPro"/>
</dbReference>
<dbReference type="InterPro" id="IPR011129">
    <property type="entry name" value="CSD"/>
</dbReference>
<dbReference type="OrthoDB" id="9791685at2"/>
<dbReference type="PRINTS" id="PR00050">
    <property type="entry name" value="COLDSHOCK"/>
</dbReference>
<organism evidence="2 3">
    <name type="scientific">Pacificimonas flava</name>
    <dbReference type="NCBI Taxonomy" id="1234595"/>
    <lineage>
        <taxon>Bacteria</taxon>
        <taxon>Pseudomonadati</taxon>
        <taxon>Pseudomonadota</taxon>
        <taxon>Alphaproteobacteria</taxon>
        <taxon>Sphingomonadales</taxon>
        <taxon>Sphingosinicellaceae</taxon>
        <taxon>Pacificimonas</taxon>
    </lineage>
</organism>
<dbReference type="InterPro" id="IPR012340">
    <property type="entry name" value="NA-bd_OB-fold"/>
</dbReference>
<dbReference type="InterPro" id="IPR002059">
    <property type="entry name" value="CSP_DNA-bd"/>
</dbReference>
<dbReference type="Proteomes" id="UP000198462">
    <property type="component" value="Unassembled WGS sequence"/>
</dbReference>
<feature type="domain" description="CSD" evidence="1">
    <location>
        <begin position="14"/>
        <end position="80"/>
    </location>
</feature>
<dbReference type="GO" id="GO:0005829">
    <property type="term" value="C:cytosol"/>
    <property type="evidence" value="ECO:0007669"/>
    <property type="project" value="UniProtKB-ARBA"/>
</dbReference>
<dbReference type="InterPro" id="IPR050181">
    <property type="entry name" value="Cold_shock_domain"/>
</dbReference>
<feature type="domain" description="CSD" evidence="1">
    <location>
        <begin position="111"/>
        <end position="176"/>
    </location>
</feature>
<dbReference type="AlphaFoldDB" id="A0A219B8T9"/>
<evidence type="ECO:0000259" key="1">
    <source>
        <dbReference type="PROSITE" id="PS51857"/>
    </source>
</evidence>
<reference evidence="3" key="1">
    <citation type="submission" date="2017-05" db="EMBL/GenBank/DDBJ databases">
        <authorList>
            <person name="Lin X."/>
        </authorList>
    </citation>
    <scope>NUCLEOTIDE SEQUENCE [LARGE SCALE GENOMIC DNA]</scope>
    <source>
        <strain evidence="3">JLT2012</strain>
    </source>
</reference>